<dbReference type="EMBL" id="ML994290">
    <property type="protein sequence ID" value="KAF2197015.1"/>
    <property type="molecule type" value="Genomic_DNA"/>
</dbReference>
<dbReference type="Proteomes" id="UP000799536">
    <property type="component" value="Unassembled WGS sequence"/>
</dbReference>
<dbReference type="PANTHER" id="PTHR12203:SF22">
    <property type="entry name" value="CAPSULE ASSOCIATED PROTEIN"/>
    <property type="match status" value="1"/>
</dbReference>
<accession>A0A9P4MUF3</accession>
<sequence>MAFTNTLPSRVFSPHILLRLLLLLGLFCILTGTAWIYQRAPRNAAGISTPHHFPVPNTKPHPIDVLLKRAEIQFHSLMAKETLDLKSATKAYRERRGRHPPPGFDKWFQYAQENGAVMVEDFFDQIYHDLTPFWGVEAKTIRRQANTFEQVVSVRNGTATFKTDTHREWMDLWHNLIQTIEKWLPDVDVPINVMDEPRVIVPWEEINTCVSKERQSRHLPDAKDVLSKFTGLRDVDTWNSSAPVDLDFIKSGVYWDIARIGCPPDSPAHNITAVTDFSGPPPSVPTTFPPNSFSGYVQNWTQAKDPCLQPSLRETHGSFVEPISQSTTHTLFPMFGGSKLPMNNEILIPPAMYWSHRELYTGGDNEHGGPWEKKKNMAVWRGMASGGRNKRENWRRFQRHRFLEMVNGTSVEVAERNPEKPGQGQTFDLGFYKVYDLKTKVYELGSWLKGVVDAGFISLVCFPDEGNEKCSYSDPWYSPVAKMKMKDMYSYKFLPDVDGNSFSGRYWGFLQSTSLPIKATIYAEWHDSRLVPWLHFVPMDNSFVDFYGVLEYFMGVKNEEGNYEGSHDEVARKIAMAGKEWAEKVLRREDMLIYVMRLLLEYARVCDDKREFLGFVDDLGR</sequence>
<evidence type="ECO:0000313" key="4">
    <source>
        <dbReference type="Proteomes" id="UP000799536"/>
    </source>
</evidence>
<dbReference type="AlphaFoldDB" id="A0A9P4MUF3"/>
<feature type="domain" description="Glycosyl transferase CAP10" evidence="2">
    <location>
        <begin position="310"/>
        <end position="609"/>
    </location>
</feature>
<keyword evidence="1" id="KW-0472">Membrane</keyword>
<dbReference type="SMART" id="SM00672">
    <property type="entry name" value="CAP10"/>
    <property type="match status" value="1"/>
</dbReference>
<evidence type="ECO:0000259" key="2">
    <source>
        <dbReference type="SMART" id="SM00672"/>
    </source>
</evidence>
<dbReference type="InterPro" id="IPR051091">
    <property type="entry name" value="O-Glucosyltr/Glycosyltrsf_90"/>
</dbReference>
<comment type="caution">
    <text evidence="3">The sequence shown here is derived from an EMBL/GenBank/DDBJ whole genome shotgun (WGS) entry which is preliminary data.</text>
</comment>
<feature type="transmembrane region" description="Helical" evidence="1">
    <location>
        <begin position="16"/>
        <end position="37"/>
    </location>
</feature>
<gene>
    <name evidence="3" type="ORF">GQ43DRAFT_226771</name>
</gene>
<reference evidence="3" key="1">
    <citation type="journal article" date="2020" name="Stud. Mycol.">
        <title>101 Dothideomycetes genomes: a test case for predicting lifestyles and emergence of pathogens.</title>
        <authorList>
            <person name="Haridas S."/>
            <person name="Albert R."/>
            <person name="Binder M."/>
            <person name="Bloem J."/>
            <person name="Labutti K."/>
            <person name="Salamov A."/>
            <person name="Andreopoulos B."/>
            <person name="Baker S."/>
            <person name="Barry K."/>
            <person name="Bills G."/>
            <person name="Bluhm B."/>
            <person name="Cannon C."/>
            <person name="Castanera R."/>
            <person name="Culley D."/>
            <person name="Daum C."/>
            <person name="Ezra D."/>
            <person name="Gonzalez J."/>
            <person name="Henrissat B."/>
            <person name="Kuo A."/>
            <person name="Liang C."/>
            <person name="Lipzen A."/>
            <person name="Lutzoni F."/>
            <person name="Magnuson J."/>
            <person name="Mondo S."/>
            <person name="Nolan M."/>
            <person name="Ohm R."/>
            <person name="Pangilinan J."/>
            <person name="Park H.-J."/>
            <person name="Ramirez L."/>
            <person name="Alfaro M."/>
            <person name="Sun H."/>
            <person name="Tritt A."/>
            <person name="Yoshinaga Y."/>
            <person name="Zwiers L.-H."/>
            <person name="Turgeon B."/>
            <person name="Goodwin S."/>
            <person name="Spatafora J."/>
            <person name="Crous P."/>
            <person name="Grigoriev I."/>
        </authorList>
    </citation>
    <scope>NUCLEOTIDE SEQUENCE</scope>
    <source>
        <strain evidence="3">ATCC 74209</strain>
    </source>
</reference>
<organism evidence="3 4">
    <name type="scientific">Delitschia confertaspora ATCC 74209</name>
    <dbReference type="NCBI Taxonomy" id="1513339"/>
    <lineage>
        <taxon>Eukaryota</taxon>
        <taxon>Fungi</taxon>
        <taxon>Dikarya</taxon>
        <taxon>Ascomycota</taxon>
        <taxon>Pezizomycotina</taxon>
        <taxon>Dothideomycetes</taxon>
        <taxon>Pleosporomycetidae</taxon>
        <taxon>Pleosporales</taxon>
        <taxon>Delitschiaceae</taxon>
        <taxon>Delitschia</taxon>
    </lineage>
</organism>
<proteinExistence type="predicted"/>
<name>A0A9P4MUF3_9PLEO</name>
<evidence type="ECO:0000313" key="3">
    <source>
        <dbReference type="EMBL" id="KAF2197015.1"/>
    </source>
</evidence>
<keyword evidence="1" id="KW-1133">Transmembrane helix</keyword>
<dbReference type="PANTHER" id="PTHR12203">
    <property type="entry name" value="KDEL LYS-ASP-GLU-LEU CONTAINING - RELATED"/>
    <property type="match status" value="1"/>
</dbReference>
<dbReference type="Pfam" id="PF05686">
    <property type="entry name" value="Glyco_transf_90"/>
    <property type="match status" value="1"/>
</dbReference>
<dbReference type="InterPro" id="IPR006598">
    <property type="entry name" value="CAP10"/>
</dbReference>
<evidence type="ECO:0000256" key="1">
    <source>
        <dbReference type="SAM" id="Phobius"/>
    </source>
</evidence>
<keyword evidence="1" id="KW-0812">Transmembrane</keyword>
<keyword evidence="4" id="KW-1185">Reference proteome</keyword>
<dbReference type="OrthoDB" id="541052at2759"/>
<protein>
    <recommendedName>
        <fullName evidence="2">Glycosyl transferase CAP10 domain-containing protein</fullName>
    </recommendedName>
</protein>